<dbReference type="SUPFAM" id="SSF46785">
    <property type="entry name" value="Winged helix' DNA-binding domain"/>
    <property type="match status" value="1"/>
</dbReference>
<dbReference type="InterPro" id="IPR011991">
    <property type="entry name" value="ArsR-like_HTH"/>
</dbReference>
<evidence type="ECO:0000313" key="4">
    <source>
        <dbReference type="EMBL" id="GAA3541605.1"/>
    </source>
</evidence>
<dbReference type="EMBL" id="BAABBB010000018">
    <property type="protein sequence ID" value="GAA3541605.1"/>
    <property type="molecule type" value="Genomic_DNA"/>
</dbReference>
<gene>
    <name evidence="4" type="ORF">GCM10022263_30990</name>
</gene>
<dbReference type="InterPro" id="IPR036390">
    <property type="entry name" value="WH_DNA-bd_sf"/>
</dbReference>
<dbReference type="Pfam" id="PF12840">
    <property type="entry name" value="HTH_20"/>
    <property type="match status" value="1"/>
</dbReference>
<dbReference type="Gene3D" id="3.30.530.20">
    <property type="match status" value="1"/>
</dbReference>
<dbReference type="CDD" id="cd00090">
    <property type="entry name" value="HTH_ARSR"/>
    <property type="match status" value="1"/>
</dbReference>
<dbReference type="NCBIfam" id="NF033788">
    <property type="entry name" value="HTH_metalloreg"/>
    <property type="match status" value="1"/>
</dbReference>
<evidence type="ECO:0000259" key="3">
    <source>
        <dbReference type="PROSITE" id="PS50987"/>
    </source>
</evidence>
<evidence type="ECO:0000256" key="1">
    <source>
        <dbReference type="ARBA" id="ARBA00006817"/>
    </source>
</evidence>
<feature type="domain" description="HTH arsR-type" evidence="3">
    <location>
        <begin position="1"/>
        <end position="93"/>
    </location>
</feature>
<protein>
    <recommendedName>
        <fullName evidence="3">HTH arsR-type domain-containing protein</fullName>
    </recommendedName>
</protein>
<name>A0ABP6VW97_9ACTN</name>
<dbReference type="SMART" id="SM00418">
    <property type="entry name" value="HTH_ARSR"/>
    <property type="match status" value="1"/>
</dbReference>
<dbReference type="SUPFAM" id="SSF55961">
    <property type="entry name" value="Bet v1-like"/>
    <property type="match status" value="1"/>
</dbReference>
<dbReference type="InterPro" id="IPR001845">
    <property type="entry name" value="HTH_ArsR_DNA-bd_dom"/>
</dbReference>
<accession>A0ABP6VW97</accession>
<dbReference type="PANTHER" id="PTHR38600">
    <property type="entry name" value="TRANSCRIPTIONAL REGULATORY PROTEIN"/>
    <property type="match status" value="1"/>
</dbReference>
<dbReference type="InterPro" id="IPR013538">
    <property type="entry name" value="ASHA1/2-like_C"/>
</dbReference>
<dbReference type="InterPro" id="IPR023393">
    <property type="entry name" value="START-like_dom_sf"/>
</dbReference>
<proteinExistence type="inferred from homology"/>
<dbReference type="Pfam" id="PF08327">
    <property type="entry name" value="AHSA1"/>
    <property type="match status" value="1"/>
</dbReference>
<sequence>MVEQDDRLSRVFAALADPTRRDMVTRLAAGDATVSELAAPYDVSLQAVSKHLKVLEEAGLVRRSRDAQRRPVHLDAEVFDLMTKWIERYRQQAEARYRRLDQVLARMQGEHTAHGRRARARRRSSRMSTSSTAPEVLIEADPDVPTVRIVREFDAPRELVFRAHVEPELVTQWLGPDSVGMAIDLWDIRTGGAYRYTALRDGAEIAHFYGAVHRVDENERIVQTFGFEEMPDAVSLDTMVFVALPGDRTRLEALSVVYDFESRAGMLASGMEVGITEGYAALDRLLASLSGDAE</sequence>
<evidence type="ECO:0000313" key="5">
    <source>
        <dbReference type="Proteomes" id="UP001500301"/>
    </source>
</evidence>
<keyword evidence="5" id="KW-1185">Reference proteome</keyword>
<dbReference type="PROSITE" id="PS50987">
    <property type="entry name" value="HTH_ARSR_2"/>
    <property type="match status" value="1"/>
</dbReference>
<dbReference type="CDD" id="cd07826">
    <property type="entry name" value="SRPBCC_CalC_Aha1-like_9"/>
    <property type="match status" value="1"/>
</dbReference>
<dbReference type="PRINTS" id="PR00778">
    <property type="entry name" value="HTHARSR"/>
</dbReference>
<organism evidence="4 5">
    <name type="scientific">Nocardioides daeguensis</name>
    <dbReference type="NCBI Taxonomy" id="908359"/>
    <lineage>
        <taxon>Bacteria</taxon>
        <taxon>Bacillati</taxon>
        <taxon>Actinomycetota</taxon>
        <taxon>Actinomycetes</taxon>
        <taxon>Propionibacteriales</taxon>
        <taxon>Nocardioidaceae</taxon>
        <taxon>Nocardioides</taxon>
    </lineage>
</organism>
<dbReference type="PANTHER" id="PTHR38600:SF2">
    <property type="entry name" value="SLL0088 PROTEIN"/>
    <property type="match status" value="1"/>
</dbReference>
<dbReference type="Gene3D" id="1.10.10.10">
    <property type="entry name" value="Winged helix-like DNA-binding domain superfamily/Winged helix DNA-binding domain"/>
    <property type="match status" value="1"/>
</dbReference>
<feature type="compositionally biased region" description="Basic residues" evidence="2">
    <location>
        <begin position="114"/>
        <end position="125"/>
    </location>
</feature>
<evidence type="ECO:0000256" key="2">
    <source>
        <dbReference type="SAM" id="MobiDB-lite"/>
    </source>
</evidence>
<feature type="region of interest" description="Disordered" evidence="2">
    <location>
        <begin position="109"/>
        <end position="132"/>
    </location>
</feature>
<reference evidence="5" key="1">
    <citation type="journal article" date="2019" name="Int. J. Syst. Evol. Microbiol.">
        <title>The Global Catalogue of Microorganisms (GCM) 10K type strain sequencing project: providing services to taxonomists for standard genome sequencing and annotation.</title>
        <authorList>
            <consortium name="The Broad Institute Genomics Platform"/>
            <consortium name="The Broad Institute Genome Sequencing Center for Infectious Disease"/>
            <person name="Wu L."/>
            <person name="Ma J."/>
        </authorList>
    </citation>
    <scope>NUCLEOTIDE SEQUENCE [LARGE SCALE GENOMIC DNA]</scope>
    <source>
        <strain evidence="5">JCM 17460</strain>
    </source>
</reference>
<dbReference type="RefSeq" id="WP_306811636.1">
    <property type="nucleotide sequence ID" value="NZ_BAABBB010000018.1"/>
</dbReference>
<comment type="similarity">
    <text evidence="1">Belongs to the AHA1 family.</text>
</comment>
<dbReference type="InterPro" id="IPR036388">
    <property type="entry name" value="WH-like_DNA-bd_sf"/>
</dbReference>
<dbReference type="Proteomes" id="UP001500301">
    <property type="component" value="Unassembled WGS sequence"/>
</dbReference>
<comment type="caution">
    <text evidence="4">The sequence shown here is derived from an EMBL/GenBank/DDBJ whole genome shotgun (WGS) entry which is preliminary data.</text>
</comment>